<sequence>MLAPTPIIARPATLLPGTAYLIDTFATHLFQPGDPALSATGSGLPFP</sequence>
<gene>
    <name evidence="1" type="ORF">C4K04_2420</name>
</gene>
<dbReference type="RefSeq" id="WP_164486472.1">
    <property type="nucleotide sequence ID" value="NZ_CP027753.1"/>
</dbReference>
<evidence type="ECO:0000313" key="1">
    <source>
        <dbReference type="EMBL" id="AZE48093.1"/>
    </source>
</evidence>
<name>A0A3G7TLY4_9PSED</name>
<organism evidence="1 2">
    <name type="scientific">Pseudomonas chlororaphis</name>
    <dbReference type="NCBI Taxonomy" id="587753"/>
    <lineage>
        <taxon>Bacteria</taxon>
        <taxon>Pseudomonadati</taxon>
        <taxon>Pseudomonadota</taxon>
        <taxon>Gammaproteobacteria</taxon>
        <taxon>Pseudomonadales</taxon>
        <taxon>Pseudomonadaceae</taxon>
        <taxon>Pseudomonas</taxon>
    </lineage>
</organism>
<reference evidence="1 2" key="1">
    <citation type="submission" date="2018-03" db="EMBL/GenBank/DDBJ databases">
        <title>Diversity of phytobeneficial traits revealed by whole-genome analysis of worldwide-isolated phenazine-producing Pseudomonas spp.</title>
        <authorList>
            <person name="Biessy A."/>
            <person name="Novinscak A."/>
            <person name="Blom J."/>
            <person name="Leger G."/>
            <person name="Thomashow L.S."/>
            <person name="Cazorla F.M."/>
            <person name="Josic D."/>
            <person name="Filion M."/>
        </authorList>
    </citation>
    <scope>NUCLEOTIDE SEQUENCE [LARGE SCALE GENOMIC DNA]</scope>
    <source>
        <strain evidence="1 2">B25</strain>
    </source>
</reference>
<accession>A0A3G7TLY4</accession>
<dbReference type="Proteomes" id="UP000268048">
    <property type="component" value="Chromosome"/>
</dbReference>
<proteinExistence type="predicted"/>
<dbReference type="AlphaFoldDB" id="A0A3G7TLY4"/>
<evidence type="ECO:0000313" key="2">
    <source>
        <dbReference type="Proteomes" id="UP000268048"/>
    </source>
</evidence>
<dbReference type="EMBL" id="CP027753">
    <property type="protein sequence ID" value="AZE48093.1"/>
    <property type="molecule type" value="Genomic_DNA"/>
</dbReference>
<protein>
    <submittedName>
        <fullName evidence="1">Uncharacterized protein</fullName>
    </submittedName>
</protein>